<comment type="function">
    <text evidence="3">Protein-arginine rhamnosyltransferase that catalyzes the transfer of a single rhamnose to elongation factor P (EF-P) on 'Lys-32', a modification required for EF-P-dependent rescue of polyproline stalled ribosomes.</text>
</comment>
<dbReference type="NCBIfam" id="TIGR03837">
    <property type="entry name" value="efp_Arg_rhamno"/>
    <property type="match status" value="1"/>
</dbReference>
<evidence type="ECO:0000256" key="2">
    <source>
        <dbReference type="ARBA" id="ARBA00022679"/>
    </source>
</evidence>
<evidence type="ECO:0000256" key="7">
    <source>
        <dbReference type="ARBA" id="ARBA00048472"/>
    </source>
</evidence>
<dbReference type="Pfam" id="PF10093">
    <property type="entry name" value="EarP"/>
    <property type="match status" value="1"/>
</dbReference>
<dbReference type="InterPro" id="IPR016633">
    <property type="entry name" value="EarP"/>
</dbReference>
<protein>
    <recommendedName>
        <fullName evidence="5">Protein-arginine rhamnosyltransferase</fullName>
    </recommendedName>
    <alternativeName>
        <fullName evidence="6">EF-P arginine rhamnosyltransferase</fullName>
    </alternativeName>
</protein>
<reference evidence="8" key="1">
    <citation type="submission" date="2022-05" db="EMBL/GenBank/DDBJ databases">
        <title>Schlegelella sp. nov., isolated from mangrove soil.</title>
        <authorList>
            <person name="Liu Y."/>
            <person name="Ge X."/>
            <person name="Liu W."/>
        </authorList>
    </citation>
    <scope>NUCLEOTIDE SEQUENCE</scope>
    <source>
        <strain evidence="8">S2-27</strain>
    </source>
</reference>
<comment type="caution">
    <text evidence="8">The sequence shown here is derived from an EMBL/GenBank/DDBJ whole genome shotgun (WGS) entry which is preliminary data.</text>
</comment>
<name>A0ABT0YNU3_9BURK</name>
<evidence type="ECO:0000256" key="6">
    <source>
        <dbReference type="ARBA" id="ARBA00030025"/>
    </source>
</evidence>
<keyword evidence="9" id="KW-1185">Reference proteome</keyword>
<evidence type="ECO:0000256" key="4">
    <source>
        <dbReference type="ARBA" id="ARBA00024346"/>
    </source>
</evidence>
<evidence type="ECO:0000256" key="5">
    <source>
        <dbReference type="ARBA" id="ARBA00024416"/>
    </source>
</evidence>
<comment type="catalytic activity">
    <reaction evidence="7">
        <text>dTDP-beta-L-rhamnose + L-arginyl-[protein] = N(omega)-(alpha-L-rhamnosyl)-L-arginyl-[protein] + dTDP + H(+)</text>
        <dbReference type="Rhea" id="RHEA:66692"/>
        <dbReference type="Rhea" id="RHEA-COMP:10532"/>
        <dbReference type="Rhea" id="RHEA-COMP:17096"/>
        <dbReference type="ChEBI" id="CHEBI:15378"/>
        <dbReference type="ChEBI" id="CHEBI:29965"/>
        <dbReference type="ChEBI" id="CHEBI:57510"/>
        <dbReference type="ChEBI" id="CHEBI:58369"/>
        <dbReference type="ChEBI" id="CHEBI:167445"/>
    </reaction>
    <physiologicalReaction direction="left-to-right" evidence="7">
        <dbReference type="Rhea" id="RHEA:66693"/>
    </physiologicalReaction>
</comment>
<dbReference type="EMBL" id="JAMKFE010000006">
    <property type="protein sequence ID" value="MCM5680408.1"/>
    <property type="molecule type" value="Genomic_DNA"/>
</dbReference>
<accession>A0ABT0YNU3</accession>
<keyword evidence="2" id="KW-0808">Transferase</keyword>
<dbReference type="RefSeq" id="WP_251778845.1">
    <property type="nucleotide sequence ID" value="NZ_JAMKFE010000006.1"/>
</dbReference>
<dbReference type="PIRSF" id="PIRSF015557">
    <property type="entry name" value="UCP015557"/>
    <property type="match status" value="1"/>
</dbReference>
<dbReference type="GO" id="GO:0003746">
    <property type="term" value="F:translation elongation factor activity"/>
    <property type="evidence" value="ECO:0007669"/>
    <property type="project" value="UniProtKB-KW"/>
</dbReference>
<sequence length="358" mass="39559">MQWDIFCRVIDNFGDIGVCWRLGADLGRRGEQVRLWVDDPSALAWMAPDGAPGVDVCVWAQATPLPDPGDVVVEAFGCELPPAFVERMARRQPPPAWINLEYLSAEDYVERSHGLPSPQFSGPGAGLRKHFFYPGFSERTGGLIREPGLIEARLAFDRDAWLAQQGYARRTDEQVVSLFCYDNAALPALLAHLTETPTLMLVTPGLAAAQVARLLGLTPQPGGGADSGLLRLGWLPPLPQAQFDRLLWACDFNFVRGEDSFVRAQWAGQPFVWQIYPQGDGAHEIKLEAFLDRFLRHAEPGVGERIRGLWRAWNGMAPGLGPWPPADAWRSAVKSWRDALLAQPDLGSQLLGFVRQTG</sequence>
<evidence type="ECO:0000256" key="3">
    <source>
        <dbReference type="ARBA" id="ARBA00024303"/>
    </source>
</evidence>
<evidence type="ECO:0000256" key="1">
    <source>
        <dbReference type="ARBA" id="ARBA00022676"/>
    </source>
</evidence>
<evidence type="ECO:0000313" key="9">
    <source>
        <dbReference type="Proteomes" id="UP001165541"/>
    </source>
</evidence>
<keyword evidence="8" id="KW-0251">Elongation factor</keyword>
<gene>
    <name evidence="8" type="primary">earP</name>
    <name evidence="8" type="ORF">M8A51_12795</name>
</gene>
<keyword evidence="1" id="KW-0328">Glycosyltransferase</keyword>
<keyword evidence="8" id="KW-0648">Protein biosynthesis</keyword>
<evidence type="ECO:0000313" key="8">
    <source>
        <dbReference type="EMBL" id="MCM5680408.1"/>
    </source>
</evidence>
<dbReference type="Proteomes" id="UP001165541">
    <property type="component" value="Unassembled WGS sequence"/>
</dbReference>
<proteinExistence type="inferred from homology"/>
<organism evidence="8 9">
    <name type="scientific">Caldimonas mangrovi</name>
    <dbReference type="NCBI Taxonomy" id="2944811"/>
    <lineage>
        <taxon>Bacteria</taxon>
        <taxon>Pseudomonadati</taxon>
        <taxon>Pseudomonadota</taxon>
        <taxon>Betaproteobacteria</taxon>
        <taxon>Burkholderiales</taxon>
        <taxon>Sphaerotilaceae</taxon>
        <taxon>Caldimonas</taxon>
    </lineage>
</organism>
<comment type="similarity">
    <text evidence="4">Belongs to the glycosyltransferase 104 family.</text>
</comment>